<dbReference type="GO" id="GO:0016787">
    <property type="term" value="F:hydrolase activity"/>
    <property type="evidence" value="ECO:0007669"/>
    <property type="project" value="UniProtKB-KW"/>
</dbReference>
<dbReference type="InterPro" id="IPR038718">
    <property type="entry name" value="SNF2-like_sf"/>
</dbReference>
<dbReference type="KEGG" id="tvo:TVG0687475"/>
<feature type="domain" description="Helicase ATP-binding" evidence="2">
    <location>
        <begin position="250"/>
        <end position="391"/>
    </location>
</feature>
<sequence length="1043" mass="119495">MTKIIDNSKQNLAGVLRREMSHVEELAIASAYFNLEGYRNIQEGLKNKPLKLLLGREPSESIKFEEEAIKNLESYDEDFYSEQKDVFASEVLNNEDDVSYFSALHNAVEFFKRPEVEIRRVKGRFFHGKAYMGARTSFSNMVSGFAIVGSSNFTGGGLSGNRELNMLTTDREGVTELIKWFLELWKEDRSVDFKNEFLQLLENYVTTHSPYEVLAKALYEVYGPQLDEARTNGLMKTLFPHQVLSTIQASRILKTYNGVVIADSTGLGKTRVAINLAVMAINDGRNPLLIAPKSALETTWKDEMDKTHVHIDSKRSEYLSQHPDEAIKEIQGKDFIIVDEAHYFKSPGSNRYSVLRDLMAAGQKQIVLLTATPINNSLMDLYSLLSLYLRDDSISDISPSLKGYFSMQQKLWRNDEPVDIDAILRRFVVRTSRELAKVLSESKLHFPVRKLDTDPANRYATGVDYEKIDAEFDRLSFIYYEYAIDKLGKVLRLPDGTPIASGVQDKKRKFLKDLVKILMRINFFKRLESSIQAFRKTMETLLNYIEKSMDYATREGYFIPPKMRGVLTDMYEDDEEWVPPSPDELFSGKNREVLKRCKLSGEEREDYAKKCEMDINVIKEILGQLPETDTKLSQVIDRIQRIELSGKNGVILFTQYFATAEYVYNHMKERIKDRVMLATGSVCRDRFGVSKRDKTPVIRDFMKNGGILISTDVLSESQNLQNAQYIVNYDFPWNPVVLIQRAGRIDRIGSDYDEIFIINVMPINGDEGDPKSLAHFLSVMKKLYKRIDLISGTIGIDSTTLGEEASPKDFGIQEAIARNDPKILDILKEKIQQFSKDPIETLADIINKKTEKWLRDLPIGIGAYKHSDRDGLFILFRNGDDYHWVLKFFDGNKEIVQNPNEIISKLLEGETENRGETIEYKALMGNFKELKFWLKNKLEEEQKIQEVQQGRKVRASKQEQEISAALQSMGDEGISLSAKFNAARAKQTVVTTLYNAMKRGGLLEKAREVLNAYESTGKEDINEPADLEIDLRRVCWCLLKKDM</sequence>
<dbReference type="HOGENOM" id="CLU_008466_0_0_2"/>
<dbReference type="PANTHER" id="PTHR45766:SF6">
    <property type="entry name" value="SWI_SNF-RELATED MATRIX-ASSOCIATED ACTIN-DEPENDENT REGULATOR OF CHROMATIN SUBFAMILY A-LIKE PROTEIN 1"/>
    <property type="match status" value="1"/>
</dbReference>
<evidence type="ECO:0000313" key="4">
    <source>
        <dbReference type="EMBL" id="BAB59824.1"/>
    </source>
</evidence>
<dbReference type="Pfam" id="PF13091">
    <property type="entry name" value="PLDc_2"/>
    <property type="match status" value="1"/>
</dbReference>
<dbReference type="RefSeq" id="WP_010916940.1">
    <property type="nucleotide sequence ID" value="NC_002689.2"/>
</dbReference>
<dbReference type="CDD" id="cd09178">
    <property type="entry name" value="PLDc_N_Snf2_like"/>
    <property type="match status" value="1"/>
</dbReference>
<dbReference type="eggNOG" id="arCOG04818">
    <property type="taxonomic scope" value="Archaea"/>
</dbReference>
<dbReference type="InterPro" id="IPR001650">
    <property type="entry name" value="Helicase_C-like"/>
</dbReference>
<dbReference type="EMBL" id="BA000011">
    <property type="protein sequence ID" value="BAB59824.1"/>
    <property type="molecule type" value="Genomic_DNA"/>
</dbReference>
<dbReference type="InterPro" id="IPR027417">
    <property type="entry name" value="P-loop_NTPase"/>
</dbReference>
<organism evidence="4 5">
    <name type="scientific">Thermoplasma volcanium (strain ATCC 51530 / DSM 4299 / JCM 9571 / NBRC 15438 / GSS1)</name>
    <dbReference type="NCBI Taxonomy" id="273116"/>
    <lineage>
        <taxon>Archaea</taxon>
        <taxon>Methanobacteriati</taxon>
        <taxon>Thermoplasmatota</taxon>
        <taxon>Thermoplasmata</taxon>
        <taxon>Thermoplasmatales</taxon>
        <taxon>Thermoplasmataceae</taxon>
        <taxon>Thermoplasma</taxon>
    </lineage>
</organism>
<dbReference type="Pfam" id="PF00271">
    <property type="entry name" value="Helicase_C"/>
    <property type="match status" value="1"/>
</dbReference>
<evidence type="ECO:0000259" key="2">
    <source>
        <dbReference type="PROSITE" id="PS51192"/>
    </source>
</evidence>
<dbReference type="SUPFAM" id="SSF52540">
    <property type="entry name" value="P-loop containing nucleoside triphosphate hydrolases"/>
    <property type="match status" value="2"/>
</dbReference>
<name>Q97AX7_THEVO</name>
<dbReference type="GeneID" id="1441788"/>
<dbReference type="Gene3D" id="3.40.50.10810">
    <property type="entry name" value="Tandem AAA-ATPase domain"/>
    <property type="match status" value="1"/>
</dbReference>
<dbReference type="SMART" id="SM00490">
    <property type="entry name" value="HELICc"/>
    <property type="match status" value="1"/>
</dbReference>
<dbReference type="OrthoDB" id="6396at2157"/>
<dbReference type="PROSITE" id="PS51192">
    <property type="entry name" value="HELICASE_ATP_BIND_1"/>
    <property type="match status" value="1"/>
</dbReference>
<dbReference type="GO" id="GO:0005524">
    <property type="term" value="F:ATP binding"/>
    <property type="evidence" value="ECO:0007669"/>
    <property type="project" value="InterPro"/>
</dbReference>
<keyword evidence="5" id="KW-1185">Reference proteome</keyword>
<reference evidence="4 5" key="1">
    <citation type="journal article" date="1999" name="Proc. Jpn. Acad.">
        <title>Determination of the complete genomic DNA sequence of Thermoplasma volvanium GSS1.</title>
        <authorList>
            <person name="Kawashima T."/>
            <person name="Yamamoto Y."/>
            <person name="Aramaki H."/>
            <person name="Nunoshiba T."/>
            <person name="Kawamoto T."/>
            <person name="Watanabe K."/>
            <person name="Yamazaki M."/>
            <person name="Kanehori K."/>
            <person name="Amano N."/>
            <person name="Ohya Y."/>
            <person name="Makino K."/>
            <person name="Suzuki M."/>
        </authorList>
    </citation>
    <scope>NUCLEOTIDE SEQUENCE [LARGE SCALE GENOMIC DNA]</scope>
    <source>
        <strain evidence="5">ATCC 51530 / DSM 4299 / JCM 9571 / NBRC 15438 / GSS1</strain>
    </source>
</reference>
<dbReference type="SMART" id="SM00487">
    <property type="entry name" value="DEXDc"/>
    <property type="match status" value="1"/>
</dbReference>
<dbReference type="InterPro" id="IPR049730">
    <property type="entry name" value="SNF2/RAD54-like_C"/>
</dbReference>
<dbReference type="Pfam" id="PF00176">
    <property type="entry name" value="SNF2-rel_dom"/>
    <property type="match status" value="1"/>
</dbReference>
<dbReference type="Gene3D" id="3.30.870.10">
    <property type="entry name" value="Endonuclease Chain A"/>
    <property type="match status" value="1"/>
</dbReference>
<evidence type="ECO:0000256" key="1">
    <source>
        <dbReference type="ARBA" id="ARBA00022801"/>
    </source>
</evidence>
<dbReference type="CDD" id="cd18793">
    <property type="entry name" value="SF2_C_SNF"/>
    <property type="match status" value="1"/>
</dbReference>
<dbReference type="InterPro" id="IPR014001">
    <property type="entry name" value="Helicase_ATP-bd"/>
</dbReference>
<dbReference type="GO" id="GO:0120545">
    <property type="term" value="F:nucleic acid conformation isomerase activity"/>
    <property type="evidence" value="ECO:0007669"/>
    <property type="project" value="UniProtKB-ARBA"/>
</dbReference>
<dbReference type="PhylomeDB" id="Q97AX7"/>
<accession>Q97AX7</accession>
<dbReference type="Gene3D" id="3.40.50.300">
    <property type="entry name" value="P-loop containing nucleotide triphosphate hydrolases"/>
    <property type="match status" value="1"/>
</dbReference>
<gene>
    <name evidence="4" type="ORF">TVG0687475</name>
</gene>
<evidence type="ECO:0008006" key="6">
    <source>
        <dbReference type="Google" id="ProtNLM"/>
    </source>
</evidence>
<dbReference type="AlphaFoldDB" id="Q97AX7"/>
<dbReference type="SUPFAM" id="SSF56024">
    <property type="entry name" value="Phospholipase D/nuclease"/>
    <property type="match status" value="1"/>
</dbReference>
<reference evidence="4 5" key="2">
    <citation type="journal article" date="2000" name="Proc. Natl. Acad. Sci. U.S.A.">
        <title>Archaeal adaptation to higher temperatures revealed by genomic sequence of Thermoplasma volcanium.</title>
        <authorList>
            <person name="Kawashima T."/>
            <person name="Amano N."/>
            <person name="Koike H."/>
            <person name="Makino S."/>
            <person name="Higuchi S."/>
            <person name="Kawashima-Ohya Y."/>
            <person name="Watanabe K."/>
            <person name="Yamazaki M."/>
            <person name="Kanehori K."/>
            <person name="Kawamoto T."/>
            <person name="Nunoshiba T."/>
            <person name="Yamamoto Y."/>
            <person name="Aramaki H."/>
            <person name="Makino K."/>
            <person name="Suzuki M."/>
        </authorList>
    </citation>
    <scope>NUCLEOTIDE SEQUENCE [LARGE SCALE GENOMIC DNA]</scope>
    <source>
        <strain evidence="5">ATCC 51530 / DSM 4299 / JCM 9571 / NBRC 15438 / GSS1</strain>
    </source>
</reference>
<protein>
    <recommendedName>
        <fullName evidence="6">Helicase</fullName>
    </recommendedName>
</protein>
<dbReference type="STRING" id="273116.gene:9381470"/>
<evidence type="ECO:0000313" key="5">
    <source>
        <dbReference type="Proteomes" id="UP000001017"/>
    </source>
</evidence>
<dbReference type="InterPro" id="IPR000330">
    <property type="entry name" value="SNF2_N"/>
</dbReference>
<feature type="domain" description="Helicase C-terminal" evidence="3">
    <location>
        <begin position="634"/>
        <end position="795"/>
    </location>
</feature>
<proteinExistence type="predicted"/>
<dbReference type="Proteomes" id="UP000001017">
    <property type="component" value="Chromosome"/>
</dbReference>
<dbReference type="PaxDb" id="273116-14324898"/>
<dbReference type="PROSITE" id="PS51194">
    <property type="entry name" value="HELICASE_CTER"/>
    <property type="match status" value="1"/>
</dbReference>
<keyword evidence="1" id="KW-0378">Hydrolase</keyword>
<dbReference type="PANTHER" id="PTHR45766">
    <property type="entry name" value="DNA ANNEALING HELICASE AND ENDONUCLEASE ZRANB3 FAMILY MEMBER"/>
    <property type="match status" value="1"/>
</dbReference>
<evidence type="ECO:0000259" key="3">
    <source>
        <dbReference type="PROSITE" id="PS51194"/>
    </source>
</evidence>
<dbReference type="GO" id="GO:0140097">
    <property type="term" value="F:catalytic activity, acting on DNA"/>
    <property type="evidence" value="ECO:0007669"/>
    <property type="project" value="UniProtKB-ARBA"/>
</dbReference>
<dbReference type="InterPro" id="IPR025202">
    <property type="entry name" value="PLD-like_dom"/>
</dbReference>